<proteinExistence type="predicted"/>
<feature type="domain" description="Aminotransferase class V" evidence="1">
    <location>
        <begin position="204"/>
        <end position="566"/>
    </location>
</feature>
<protein>
    <recommendedName>
        <fullName evidence="1">Aminotransferase class V domain-containing protein</fullName>
    </recommendedName>
</protein>
<dbReference type="Proteomes" id="UP000663851">
    <property type="component" value="Unassembled WGS sequence"/>
</dbReference>
<evidence type="ECO:0000313" key="2">
    <source>
        <dbReference type="EMBL" id="CAF4297816.1"/>
    </source>
</evidence>
<dbReference type="EMBL" id="CAJOBO010000835">
    <property type="protein sequence ID" value="CAF4297816.1"/>
    <property type="molecule type" value="Genomic_DNA"/>
</dbReference>
<dbReference type="InterPro" id="IPR000192">
    <property type="entry name" value="Aminotrans_V_dom"/>
</dbReference>
<evidence type="ECO:0000313" key="3">
    <source>
        <dbReference type="Proteomes" id="UP000663851"/>
    </source>
</evidence>
<evidence type="ECO:0000259" key="1">
    <source>
        <dbReference type="Pfam" id="PF00266"/>
    </source>
</evidence>
<dbReference type="InterPro" id="IPR015422">
    <property type="entry name" value="PyrdxlP-dep_Trfase_small"/>
</dbReference>
<dbReference type="Pfam" id="PF14555">
    <property type="entry name" value="UBA_4"/>
    <property type="match status" value="1"/>
</dbReference>
<comment type="caution">
    <text evidence="2">The sequence shown here is derived from an EMBL/GenBank/DDBJ whole genome shotgun (WGS) entry which is preliminary data.</text>
</comment>
<dbReference type="AlphaFoldDB" id="A0A820HSL5"/>
<organism evidence="2 3">
    <name type="scientific">Rotaria socialis</name>
    <dbReference type="NCBI Taxonomy" id="392032"/>
    <lineage>
        <taxon>Eukaryota</taxon>
        <taxon>Metazoa</taxon>
        <taxon>Spiralia</taxon>
        <taxon>Gnathifera</taxon>
        <taxon>Rotifera</taxon>
        <taxon>Eurotatoria</taxon>
        <taxon>Bdelloidea</taxon>
        <taxon>Philodinida</taxon>
        <taxon>Philodinidae</taxon>
        <taxon>Rotaria</taxon>
    </lineage>
</organism>
<accession>A0A820HSL5</accession>
<gene>
    <name evidence="2" type="ORF">HFQ381_LOCUS13344</name>
</gene>
<name>A0A820HSL5_9BILA</name>
<dbReference type="PANTHER" id="PTHR43686">
    <property type="entry name" value="SULFURTRANSFERASE-RELATED"/>
    <property type="match status" value="1"/>
</dbReference>
<dbReference type="Gene3D" id="3.90.1150.10">
    <property type="entry name" value="Aspartate Aminotransferase, domain 1"/>
    <property type="match status" value="1"/>
</dbReference>
<dbReference type="SUPFAM" id="SSF53383">
    <property type="entry name" value="PLP-dependent transferases"/>
    <property type="match status" value="1"/>
</dbReference>
<dbReference type="Gene3D" id="1.10.8.10">
    <property type="entry name" value="DNA helicase RuvA subunit, C-terminal domain"/>
    <property type="match status" value="1"/>
</dbReference>
<dbReference type="PANTHER" id="PTHR43686:SF1">
    <property type="entry name" value="AMINOTRAN_5 DOMAIN-CONTAINING PROTEIN"/>
    <property type="match status" value="1"/>
</dbReference>
<reference evidence="2" key="1">
    <citation type="submission" date="2021-02" db="EMBL/GenBank/DDBJ databases">
        <authorList>
            <person name="Nowell W R."/>
        </authorList>
    </citation>
    <scope>NUCLEOTIDE SEQUENCE</scope>
</reference>
<dbReference type="InterPro" id="IPR015421">
    <property type="entry name" value="PyrdxlP-dep_Trfase_major"/>
</dbReference>
<sequence length="771" mass="87736">MMAKAREDIIDHFQSITNWANNDDVIDHLDQHNWNLNNAIHDFSMESDFHKKSNVDQLTILCLCTSSDPMKRDFRWQLSHQNNETNSQVRNFEAGSSSNLATNGNDHEQQQISNVTTGASLNHQTFHHIIQNTNHDLSQTINDSNLIGYHGYFNGFVLSNNNRASPTNSNTQDNEKTNLFKYIATNIIGKDYIVNGPWGPRKMIYADYTASGRSLRFIENYIQNYVIPSYGNTHSENNACSLQTTKFRGEARALVKKSVNATDNDVVIFTGTGSTGAIHKLVNTLHLNDEENRNKTVIFISAFEYHSNILPWKETGIEIVRIPTNKQGLLDQDVLKEKLEYYRNKTEKHILCTFNAASNVTGIRTDVDSVSTLVHQHDGWIFWDYAAAAPYVKIDMNPSETAYKDAVFISTHKFVGGPGTPGILVAKKHLFHNIVPCGCGGGTVNFVTRLHTEYIHDIEIREEGGTPDIIGSIRAGLVFQLKDTVGHDLIQKREDELVEKFFRRFKNINSLIILGSQSVSRLAIFSFLIYVPMIKKYLHYNFICSLLNDLFGIQVRSGCACAGPYVLDLLGIDDEKAHVYAMFLAEDSNARIDEENNQIERNLLIKPGFTRLNLSYFASNEEIDYILNAIEFIATYGWQFLPLYTYNPSTGVWHHRDVAIEKYLLNYHSLKQIHYENGQMKADDPESDNKLYLPSQSTDISTPDNLFHKAETIAKDISERTPDYQNDPELNILDKYKHFIWFALPKDIAQIQISTTIDKTAFPAITDRDTN</sequence>
<dbReference type="Pfam" id="PF00266">
    <property type="entry name" value="Aminotran_5"/>
    <property type="match status" value="1"/>
</dbReference>
<dbReference type="InterPro" id="IPR015424">
    <property type="entry name" value="PyrdxlP-dep_Trfase"/>
</dbReference>
<dbReference type="Gene3D" id="3.40.640.10">
    <property type="entry name" value="Type I PLP-dependent aspartate aminotransferase-like (Major domain)"/>
    <property type="match status" value="1"/>
</dbReference>